<accession>A0A2X2WSL5</accession>
<dbReference type="Proteomes" id="UP000251584">
    <property type="component" value="Unassembled WGS sequence"/>
</dbReference>
<dbReference type="PANTHER" id="PTHR47197">
    <property type="entry name" value="PROTEIN NIRF"/>
    <property type="match status" value="1"/>
</dbReference>
<evidence type="ECO:0000313" key="2">
    <source>
        <dbReference type="Proteomes" id="UP000251584"/>
    </source>
</evidence>
<dbReference type="InterPro" id="IPR015943">
    <property type="entry name" value="WD40/YVTN_repeat-like_dom_sf"/>
</dbReference>
<gene>
    <name evidence="1" type="primary">yncE_3</name>
    <name evidence="1" type="ORF">NCTC10786_05791</name>
</gene>
<dbReference type="InterPro" id="IPR051200">
    <property type="entry name" value="Host-pathogen_enzymatic-act"/>
</dbReference>
<proteinExistence type="predicted"/>
<dbReference type="Gene3D" id="2.130.10.10">
    <property type="entry name" value="YVTN repeat-like/Quinoprotein amine dehydrogenase"/>
    <property type="match status" value="1"/>
</dbReference>
<dbReference type="EMBL" id="UAVY01000010">
    <property type="protein sequence ID" value="SQB40683.1"/>
    <property type="molecule type" value="Genomic_DNA"/>
</dbReference>
<evidence type="ECO:0000313" key="1">
    <source>
        <dbReference type="EMBL" id="SQB40683.1"/>
    </source>
</evidence>
<protein>
    <submittedName>
        <fullName evidence="1">PQQ-dependent catabolism-associated beta-propeller protein</fullName>
    </submittedName>
</protein>
<reference evidence="1 2" key="1">
    <citation type="submission" date="2018-06" db="EMBL/GenBank/DDBJ databases">
        <authorList>
            <consortium name="Pathogen Informatics"/>
            <person name="Doyle S."/>
        </authorList>
    </citation>
    <scope>NUCLEOTIDE SEQUENCE [LARGE SCALE GENOMIC DNA]</scope>
    <source>
        <strain evidence="1 2">NCTC10786</strain>
    </source>
</reference>
<organism evidence="1 2">
    <name type="scientific">Citrobacter koseri</name>
    <name type="common">Citrobacter diversus</name>
    <dbReference type="NCBI Taxonomy" id="545"/>
    <lineage>
        <taxon>Bacteria</taxon>
        <taxon>Pseudomonadati</taxon>
        <taxon>Pseudomonadota</taxon>
        <taxon>Gammaproteobacteria</taxon>
        <taxon>Enterobacterales</taxon>
        <taxon>Enterobacteriaceae</taxon>
        <taxon>Citrobacter</taxon>
    </lineage>
</organism>
<dbReference type="PANTHER" id="PTHR47197:SF3">
    <property type="entry name" value="DIHYDRO-HEME D1 DEHYDROGENASE"/>
    <property type="match status" value="1"/>
</dbReference>
<dbReference type="AlphaFoldDB" id="A0A2X2WSL5"/>
<sequence>MNIFTLSKAPLYLLISLFLPTMVMAIDPPERELSRFALKTNYLQSPDEGVYELAFDNASKKVFAAVTDRVNREANKGYLYSFNSDSLKVENKYTMPYRAFSLAINQDKHQLYIGHTQSTSLRISMFDTSTGKLVRTSDRLSFKAANAADSRFEHLRHMVYSQDSDTLFVSYSNMLKTAEGMKPLHKLLMLDGTTLALKGEVKDAYKGTAYGLTMDEKTQKIYVGGRDYINEIDAKNQTLLRTIPLKDPRPQITSVQNLAVDSASDRAFVVVFDHDDRSGTKDGLYIFDLRDGKQLGYVHTGAGANAVKYNPKYNELYVTNFTSGTISVVDATKYSITREFNMPVYPNQMVLSDDMDTLYIGIKEGFNRDWDPDVFVEGAKERILSIDLNKS</sequence>
<dbReference type="InterPro" id="IPR011048">
    <property type="entry name" value="Haem_d1_sf"/>
</dbReference>
<dbReference type="SUPFAM" id="SSF51004">
    <property type="entry name" value="C-terminal (heme d1) domain of cytochrome cd1-nitrite reductase"/>
    <property type="match status" value="1"/>
</dbReference>
<name>A0A2X2WSL5_CITKO</name>